<comment type="caution">
    <text evidence="1">The sequence shown here is derived from an EMBL/GenBank/DDBJ whole genome shotgun (WGS) entry which is preliminary data.</text>
</comment>
<keyword evidence="2" id="KW-1185">Reference proteome</keyword>
<organism evidence="1 2">
    <name type="scientific">Arachis hypogaea</name>
    <name type="common">Peanut</name>
    <dbReference type="NCBI Taxonomy" id="3818"/>
    <lineage>
        <taxon>Eukaryota</taxon>
        <taxon>Viridiplantae</taxon>
        <taxon>Streptophyta</taxon>
        <taxon>Embryophyta</taxon>
        <taxon>Tracheophyta</taxon>
        <taxon>Spermatophyta</taxon>
        <taxon>Magnoliopsida</taxon>
        <taxon>eudicotyledons</taxon>
        <taxon>Gunneridae</taxon>
        <taxon>Pentapetalae</taxon>
        <taxon>rosids</taxon>
        <taxon>fabids</taxon>
        <taxon>Fabales</taxon>
        <taxon>Fabaceae</taxon>
        <taxon>Papilionoideae</taxon>
        <taxon>50 kb inversion clade</taxon>
        <taxon>dalbergioids sensu lato</taxon>
        <taxon>Dalbergieae</taxon>
        <taxon>Pterocarpus clade</taxon>
        <taxon>Arachis</taxon>
    </lineage>
</organism>
<protein>
    <submittedName>
        <fullName evidence="1">Uncharacterized protein</fullName>
    </submittedName>
</protein>
<dbReference type="Proteomes" id="UP000289738">
    <property type="component" value="Chromosome A03"/>
</dbReference>
<reference evidence="1 2" key="1">
    <citation type="submission" date="2019-01" db="EMBL/GenBank/DDBJ databases">
        <title>Sequencing of cultivated peanut Arachis hypogaea provides insights into genome evolution and oil improvement.</title>
        <authorList>
            <person name="Chen X."/>
        </authorList>
    </citation>
    <scope>NUCLEOTIDE SEQUENCE [LARGE SCALE GENOMIC DNA]</scope>
    <source>
        <strain evidence="2">cv. Fuhuasheng</strain>
        <tissue evidence="1">Leaves</tissue>
    </source>
</reference>
<proteinExistence type="predicted"/>
<sequence>MIVAWIWDISEGVTITRGFDVVFVSNLRYTLFIPEEIKRINLGLHMCQPIEVVLEILLTPNASLLIACVAINVIDPNVKISIVDICSSRGL</sequence>
<dbReference type="EMBL" id="SDMP01000003">
    <property type="protein sequence ID" value="RYR64304.1"/>
    <property type="molecule type" value="Genomic_DNA"/>
</dbReference>
<dbReference type="AlphaFoldDB" id="A0A445DM40"/>
<accession>A0A445DM40</accession>
<name>A0A445DM40_ARAHY</name>
<evidence type="ECO:0000313" key="2">
    <source>
        <dbReference type="Proteomes" id="UP000289738"/>
    </source>
</evidence>
<gene>
    <name evidence="1" type="ORF">Ahy_A03g010438</name>
</gene>
<evidence type="ECO:0000313" key="1">
    <source>
        <dbReference type="EMBL" id="RYR64304.1"/>
    </source>
</evidence>